<dbReference type="RefSeq" id="WP_134520579.1">
    <property type="nucleotide sequence ID" value="NZ_SOHE01000069.1"/>
</dbReference>
<dbReference type="PANTHER" id="PTHR43166:SF4">
    <property type="entry name" value="PHOSPHONATES IMPORT ATP-BINDING PROTEIN PHNC"/>
    <property type="match status" value="1"/>
</dbReference>
<dbReference type="InterPro" id="IPR003593">
    <property type="entry name" value="AAA+_ATPase"/>
</dbReference>
<reference evidence="6 7" key="1">
    <citation type="submission" date="2019-03" db="EMBL/GenBank/DDBJ databases">
        <title>Genomics of glacier-inhabiting Cryobacterium strains.</title>
        <authorList>
            <person name="Liu Q."/>
            <person name="Xin Y.-H."/>
        </authorList>
    </citation>
    <scope>NUCLEOTIDE SEQUENCE [LARGE SCALE GENOMIC DNA]</scope>
    <source>
        <strain evidence="6 7">Hh14</strain>
    </source>
</reference>
<dbReference type="PROSITE" id="PS50893">
    <property type="entry name" value="ABC_TRANSPORTER_2"/>
    <property type="match status" value="1"/>
</dbReference>
<dbReference type="GO" id="GO:0016887">
    <property type="term" value="F:ATP hydrolysis activity"/>
    <property type="evidence" value="ECO:0007669"/>
    <property type="project" value="InterPro"/>
</dbReference>
<dbReference type="Proteomes" id="UP000297447">
    <property type="component" value="Unassembled WGS sequence"/>
</dbReference>
<keyword evidence="7" id="KW-1185">Reference proteome</keyword>
<dbReference type="GO" id="GO:0005524">
    <property type="term" value="F:ATP binding"/>
    <property type="evidence" value="ECO:0007669"/>
    <property type="project" value="UniProtKB-KW"/>
</dbReference>
<dbReference type="Gene3D" id="3.40.50.300">
    <property type="entry name" value="P-loop containing nucleotide triphosphate hydrolases"/>
    <property type="match status" value="1"/>
</dbReference>
<evidence type="ECO:0000256" key="1">
    <source>
        <dbReference type="ARBA" id="ARBA00005417"/>
    </source>
</evidence>
<feature type="domain" description="ABC transporter" evidence="5">
    <location>
        <begin position="10"/>
        <end position="244"/>
    </location>
</feature>
<proteinExistence type="inferred from homology"/>
<dbReference type="CDD" id="cd03262">
    <property type="entry name" value="ABC_HisP_GlnQ"/>
    <property type="match status" value="1"/>
</dbReference>
<evidence type="ECO:0000256" key="3">
    <source>
        <dbReference type="ARBA" id="ARBA00022741"/>
    </source>
</evidence>
<dbReference type="GO" id="GO:0015424">
    <property type="term" value="F:ABC-type amino acid transporter activity"/>
    <property type="evidence" value="ECO:0007669"/>
    <property type="project" value="InterPro"/>
</dbReference>
<evidence type="ECO:0000256" key="2">
    <source>
        <dbReference type="ARBA" id="ARBA00022448"/>
    </source>
</evidence>
<dbReference type="AlphaFoldDB" id="A0A4R8ZV46"/>
<dbReference type="OrthoDB" id="4283894at2"/>
<gene>
    <name evidence="6" type="ORF">E3T55_16140</name>
</gene>
<dbReference type="PIRSF" id="PIRSF039085">
    <property type="entry name" value="ABC_ATPase_HisP"/>
    <property type="match status" value="1"/>
</dbReference>
<comment type="caution">
    <text evidence="6">The sequence shown here is derived from an EMBL/GenBank/DDBJ whole genome shotgun (WGS) entry which is preliminary data.</text>
</comment>
<dbReference type="InterPro" id="IPR003439">
    <property type="entry name" value="ABC_transporter-like_ATP-bd"/>
</dbReference>
<dbReference type="PROSITE" id="PS00211">
    <property type="entry name" value="ABC_TRANSPORTER_1"/>
    <property type="match status" value="1"/>
</dbReference>
<name>A0A4R8ZV46_9MICO</name>
<comment type="similarity">
    <text evidence="1">Belongs to the ABC transporter superfamily.</text>
</comment>
<keyword evidence="2" id="KW-0813">Transport</keyword>
<dbReference type="InterPro" id="IPR030679">
    <property type="entry name" value="ABC_ATPase_HisP-typ"/>
</dbReference>
<sequence length="253" mass="27229">MSEMLKTPVVSLKGVIKKYGSVVAVNGVDLEVFESQTVAIIGPSGSGKSTVIRTINGLESHDGGEIVVNGVTLDGSKSSIRDVRNDVGMVFQQFNLFPYMSALDNITLAPRRRQGVSRLDAEAHGMELLEKVGLKGFESRYPSELSGGQQQRVAIARGLATKPKVMLFDEPTSALDPEVVQDVLGVMKDLAHDGVTMIVVTHELTFAAQVANSIVFMDAGVVVEQGDGDSLLRNPQHKRTIRFLSSLNASSFD</sequence>
<accession>A0A4R8ZV46</accession>
<dbReference type="InterPro" id="IPR050086">
    <property type="entry name" value="MetN_ABC_transporter-like"/>
</dbReference>
<dbReference type="Pfam" id="PF00005">
    <property type="entry name" value="ABC_tran"/>
    <property type="match status" value="1"/>
</dbReference>
<evidence type="ECO:0000259" key="5">
    <source>
        <dbReference type="PROSITE" id="PS50893"/>
    </source>
</evidence>
<dbReference type="SUPFAM" id="SSF52540">
    <property type="entry name" value="P-loop containing nucleoside triphosphate hydrolases"/>
    <property type="match status" value="1"/>
</dbReference>
<dbReference type="InterPro" id="IPR027417">
    <property type="entry name" value="P-loop_NTPase"/>
</dbReference>
<keyword evidence="4 6" id="KW-0067">ATP-binding</keyword>
<organism evidence="6 7">
    <name type="scientific">Cryobacterium frigoriphilum</name>
    <dbReference type="NCBI Taxonomy" id="1259150"/>
    <lineage>
        <taxon>Bacteria</taxon>
        <taxon>Bacillati</taxon>
        <taxon>Actinomycetota</taxon>
        <taxon>Actinomycetes</taxon>
        <taxon>Micrococcales</taxon>
        <taxon>Microbacteriaceae</taxon>
        <taxon>Cryobacterium</taxon>
    </lineage>
</organism>
<evidence type="ECO:0000313" key="7">
    <source>
        <dbReference type="Proteomes" id="UP000297447"/>
    </source>
</evidence>
<dbReference type="InterPro" id="IPR017871">
    <property type="entry name" value="ABC_transporter-like_CS"/>
</dbReference>
<evidence type="ECO:0000256" key="4">
    <source>
        <dbReference type="ARBA" id="ARBA00022840"/>
    </source>
</evidence>
<dbReference type="SMART" id="SM00382">
    <property type="entry name" value="AAA"/>
    <property type="match status" value="1"/>
</dbReference>
<protein>
    <submittedName>
        <fullName evidence="6">Amino acid ABC transporter ATP-binding protein</fullName>
    </submittedName>
</protein>
<evidence type="ECO:0000313" key="6">
    <source>
        <dbReference type="EMBL" id="TFD46903.1"/>
    </source>
</evidence>
<dbReference type="EMBL" id="SOHE01000069">
    <property type="protein sequence ID" value="TFD46903.1"/>
    <property type="molecule type" value="Genomic_DNA"/>
</dbReference>
<keyword evidence="3" id="KW-0547">Nucleotide-binding</keyword>
<dbReference type="PANTHER" id="PTHR43166">
    <property type="entry name" value="AMINO ACID IMPORT ATP-BINDING PROTEIN"/>
    <property type="match status" value="1"/>
</dbReference>